<accession>A0A7T3V5U2</accession>
<dbReference type="Proteomes" id="UP000595224">
    <property type="component" value="Chromosome"/>
</dbReference>
<dbReference type="GO" id="GO:0009279">
    <property type="term" value="C:cell outer membrane"/>
    <property type="evidence" value="ECO:0007669"/>
    <property type="project" value="UniProtKB-UniRule"/>
</dbReference>
<dbReference type="InterPro" id="IPR034746">
    <property type="entry name" value="POTRA"/>
</dbReference>
<evidence type="ECO:0000256" key="7">
    <source>
        <dbReference type="ARBA" id="ARBA00023237"/>
    </source>
</evidence>
<name>A0A7T3V5U2_9SPIR</name>
<dbReference type="RefSeq" id="WP_198443427.1">
    <property type="nucleotide sequence ID" value="NZ_CBCSHE010000004.1"/>
</dbReference>
<gene>
    <name evidence="11" type="primary">bamA</name>
    <name evidence="11" type="ORF">IWA51_04790</name>
</gene>
<keyword evidence="7" id="KW-0998">Cell outer membrane</keyword>
<feature type="domain" description="POTRA" evidence="10">
    <location>
        <begin position="280"/>
        <end position="358"/>
    </location>
</feature>
<evidence type="ECO:0000256" key="3">
    <source>
        <dbReference type="ARBA" id="ARBA00022692"/>
    </source>
</evidence>
<keyword evidence="4 9" id="KW-0732">Signal</keyword>
<evidence type="ECO:0000256" key="6">
    <source>
        <dbReference type="ARBA" id="ARBA00023136"/>
    </source>
</evidence>
<dbReference type="Gene3D" id="3.10.20.310">
    <property type="entry name" value="membrane protein fhac"/>
    <property type="match status" value="5"/>
</dbReference>
<dbReference type="PIRSF" id="PIRSF006076">
    <property type="entry name" value="OM_assembly_OMP85"/>
    <property type="match status" value="1"/>
</dbReference>
<sequence length="824" mass="93602">MRTKHSFMVFVAAAILVAASVLPAFSQDSGWYYDKPIKTITFENLKNVKQNDLEGITSSFVGQKFTDEVISSLYDRMFALDYFENVEAKVAKADEAASSVKIILAVTERPVVSAIIFKGNSQLRKSELQETILIKEKDIFVQSKLLSDERALRNHYIEKGYTAATVSSSFETQPSGIVVTFNINEGQRTVVRSIKFNGIVNFSEKTLKSKITLKEAGLFNKGSFQEASLSNDARIITTYYQNHGYADARVLNVKKDSSFNSEKNLNELTITFDINEGEKYKFGGMTFQGNKVFSSERLQTLVRLPVDAVYNETKFQESKMAIQNLYYENGYTSNRFDTEMKKSADSRVISYVLHITENSRSHIEDILIKGNTKTKEYVIRREIPIEPGDIFSNTKITNGLRNLYNLQYFSAVAPEVSPGSEENLVDLVFSVEEQSTTSLDFGFTFSGVSNPDDFPIALYAKIQDSNLFGEGRSLSAGTTLSTDEQSVNIGYGQNWLFGKPISTNFSLGYSHSNNYTLRDKFLPDGSIDDDYYYMEYEQHEFNLSASLGHRWTPDFAILTLSGGLSGSIINNIYDSSIYIPYDSSVSQYNNNWEPKNSLWSSFSMDGRNINYDPSSGWFFSQRLAWYGLLPEGAIAFAPRWGEREFYLRTDSKVEKYFTLVDKPVSENWSFKLVLMGYSGLSFQFPFFDSAIKQSNQLYIDGMFNGRGWSVYNNDGGRGQALWSNIIELRMPVVPGAISFDAWFDAVAIKDSAQNFFTELTSEDWYFSFGPSVRFTIQQFPLRLLFTNTFQIKDGEVVFENRDGTGDNAWYKNWNFVLSFNLVNR</sequence>
<dbReference type="Gene3D" id="2.40.160.50">
    <property type="entry name" value="membrane protein fhac: a member of the omp85/tpsb transporter family"/>
    <property type="match status" value="1"/>
</dbReference>
<evidence type="ECO:0000256" key="1">
    <source>
        <dbReference type="ARBA" id="ARBA00004370"/>
    </source>
</evidence>
<evidence type="ECO:0000256" key="2">
    <source>
        <dbReference type="ARBA" id="ARBA00022452"/>
    </source>
</evidence>
<dbReference type="NCBIfam" id="TIGR03303">
    <property type="entry name" value="OM_YaeT"/>
    <property type="match status" value="1"/>
</dbReference>
<dbReference type="InterPro" id="IPR010827">
    <property type="entry name" value="BamA/TamA_POTRA"/>
</dbReference>
<feature type="chain" id="PRO_5032788690" description="Outer membrane protein assembly factor BamA" evidence="9">
    <location>
        <begin position="27"/>
        <end position="824"/>
    </location>
</feature>
<keyword evidence="12" id="KW-1185">Reference proteome</keyword>
<keyword evidence="2" id="KW-1134">Transmembrane beta strand</keyword>
<evidence type="ECO:0000313" key="11">
    <source>
        <dbReference type="EMBL" id="QQA01917.1"/>
    </source>
</evidence>
<dbReference type="Pfam" id="PF01103">
    <property type="entry name" value="Omp85"/>
    <property type="match status" value="1"/>
</dbReference>
<feature type="domain" description="POTRA" evidence="10">
    <location>
        <begin position="189"/>
        <end position="277"/>
    </location>
</feature>
<dbReference type="Pfam" id="PF07244">
    <property type="entry name" value="POTRA"/>
    <property type="match status" value="4"/>
</dbReference>
<dbReference type="InterPro" id="IPR023707">
    <property type="entry name" value="OM_assembly_BamA"/>
</dbReference>
<feature type="domain" description="POTRA" evidence="10">
    <location>
        <begin position="361"/>
        <end position="434"/>
    </location>
</feature>
<comment type="subcellular location">
    <subcellularLocation>
        <location evidence="1">Membrane</location>
    </subcellularLocation>
</comment>
<dbReference type="EMBL" id="CP064936">
    <property type="protein sequence ID" value="QQA01917.1"/>
    <property type="molecule type" value="Genomic_DNA"/>
</dbReference>
<feature type="signal peptide" evidence="9">
    <location>
        <begin position="1"/>
        <end position="26"/>
    </location>
</feature>
<dbReference type="InterPro" id="IPR039910">
    <property type="entry name" value="D15-like"/>
</dbReference>
<organism evidence="11 12">
    <name type="scientific">Treponema peruense</name>
    <dbReference type="NCBI Taxonomy" id="2787628"/>
    <lineage>
        <taxon>Bacteria</taxon>
        <taxon>Pseudomonadati</taxon>
        <taxon>Spirochaetota</taxon>
        <taxon>Spirochaetia</taxon>
        <taxon>Spirochaetales</taxon>
        <taxon>Treponemataceae</taxon>
        <taxon>Treponema</taxon>
    </lineage>
</organism>
<proteinExistence type="predicted"/>
<keyword evidence="5" id="KW-0677">Repeat</keyword>
<evidence type="ECO:0000256" key="5">
    <source>
        <dbReference type="ARBA" id="ARBA00022737"/>
    </source>
</evidence>
<evidence type="ECO:0000259" key="10">
    <source>
        <dbReference type="PROSITE" id="PS51779"/>
    </source>
</evidence>
<dbReference type="GO" id="GO:0071709">
    <property type="term" value="P:membrane assembly"/>
    <property type="evidence" value="ECO:0007669"/>
    <property type="project" value="InterPro"/>
</dbReference>
<dbReference type="PANTHER" id="PTHR12815">
    <property type="entry name" value="SORTING AND ASSEMBLY MACHINERY SAMM50 PROTEIN FAMILY MEMBER"/>
    <property type="match status" value="1"/>
</dbReference>
<dbReference type="PROSITE" id="PS51779">
    <property type="entry name" value="POTRA"/>
    <property type="match status" value="4"/>
</dbReference>
<dbReference type="KEGG" id="tper:IWA51_04790"/>
<evidence type="ECO:0000313" key="12">
    <source>
        <dbReference type="Proteomes" id="UP000595224"/>
    </source>
</evidence>
<feature type="domain" description="POTRA" evidence="10">
    <location>
        <begin position="110"/>
        <end position="186"/>
    </location>
</feature>
<dbReference type="PANTHER" id="PTHR12815:SF47">
    <property type="entry name" value="TRANSLOCATION AND ASSEMBLY MODULE SUBUNIT TAMA"/>
    <property type="match status" value="1"/>
</dbReference>
<protein>
    <recommendedName>
        <fullName evidence="8">Outer membrane protein assembly factor BamA</fullName>
    </recommendedName>
</protein>
<evidence type="ECO:0000256" key="4">
    <source>
        <dbReference type="ARBA" id="ARBA00022729"/>
    </source>
</evidence>
<keyword evidence="6" id="KW-0472">Membrane</keyword>
<dbReference type="AlphaFoldDB" id="A0A7T3V5U2"/>
<dbReference type="InterPro" id="IPR000184">
    <property type="entry name" value="Bac_surfAg_D15"/>
</dbReference>
<keyword evidence="3" id="KW-0812">Transmembrane</keyword>
<reference evidence="11 12" key="1">
    <citation type="submission" date="2020-11" db="EMBL/GenBank/DDBJ databases">
        <title>Treponema Peruensis nv. sp., first commensal Treponema isolated from human feces.</title>
        <authorList>
            <person name="Belkhou C."/>
            <person name="Raes J."/>
        </authorList>
    </citation>
    <scope>NUCLEOTIDE SEQUENCE [LARGE SCALE GENOMIC DNA]</scope>
    <source>
        <strain evidence="11 12">RCC2812</strain>
    </source>
</reference>
<evidence type="ECO:0000256" key="9">
    <source>
        <dbReference type="SAM" id="SignalP"/>
    </source>
</evidence>
<evidence type="ECO:0000256" key="8">
    <source>
        <dbReference type="NCBIfam" id="TIGR03303"/>
    </source>
</evidence>